<evidence type="ECO:0000313" key="6">
    <source>
        <dbReference type="Proteomes" id="UP001180487"/>
    </source>
</evidence>
<dbReference type="InterPro" id="IPR038352">
    <property type="entry name" value="Imelysin_sf"/>
</dbReference>
<reference evidence="5 6" key="1">
    <citation type="submission" date="2023-07" db="EMBL/GenBank/DDBJ databases">
        <title>Sorghum-associated microbial communities from plants grown in Nebraska, USA.</title>
        <authorList>
            <person name="Schachtman D."/>
        </authorList>
    </citation>
    <scope>NUCLEOTIDE SEQUENCE [LARGE SCALE GENOMIC DNA]</scope>
    <source>
        <strain evidence="5 6">BE313</strain>
    </source>
</reference>
<proteinExistence type="predicted"/>
<keyword evidence="6" id="KW-1185">Reference proteome</keyword>
<sequence length="335" mass="36230">MRLLIDRRRWLTLGAGVLCHAAWAAPLPPRIASPALTQSDFVRNGLQLHFIPAAQAFAQSTAALRDQLATGCNLQPVRNAWRTAMLDWERLSAVSVGPLLERRSARTLDFWPTRPAMVSAAVQAPPADAAGLEQLGAPAKGLPALEWLLWQRAPDAAQCAYAALLAEACAVEAQSILADFQALARQNWTPETALSVFHEWFSQAVGGFEQLRWKKMGKPARSGRASDWPRATSGNTRAAWQAAWGGLQHFLVGTGRAQEQGSLNGYLAGDNQLDLSAQLESAVAQLQTRLQAADPARSTTVTTAMQALAKTKQLMEDKIAPELKTMVGFSESDGD</sequence>
<accession>A0ABU2C2F0</accession>
<organism evidence="5 6">
    <name type="scientific">Rhodoferax ferrireducens</name>
    <dbReference type="NCBI Taxonomy" id="192843"/>
    <lineage>
        <taxon>Bacteria</taxon>
        <taxon>Pseudomonadati</taxon>
        <taxon>Pseudomonadota</taxon>
        <taxon>Betaproteobacteria</taxon>
        <taxon>Burkholderiales</taxon>
        <taxon>Comamonadaceae</taxon>
        <taxon>Rhodoferax</taxon>
    </lineage>
</organism>
<evidence type="ECO:0000256" key="2">
    <source>
        <dbReference type="ARBA" id="ARBA00022729"/>
    </source>
</evidence>
<gene>
    <name evidence="5" type="ORF">J2X19_000176</name>
</gene>
<dbReference type="CDD" id="cd14659">
    <property type="entry name" value="Imelysin-like_IPPA"/>
    <property type="match status" value="1"/>
</dbReference>
<comment type="caution">
    <text evidence="5">The sequence shown here is derived from an EMBL/GenBank/DDBJ whole genome shotgun (WGS) entry which is preliminary data.</text>
</comment>
<name>A0ABU2C2F0_9BURK</name>
<evidence type="ECO:0000256" key="3">
    <source>
        <dbReference type="SAM" id="SignalP"/>
    </source>
</evidence>
<evidence type="ECO:0000256" key="1">
    <source>
        <dbReference type="ARBA" id="ARBA00004196"/>
    </source>
</evidence>
<feature type="chain" id="PRO_5045291710" evidence="3">
    <location>
        <begin position="25"/>
        <end position="335"/>
    </location>
</feature>
<feature type="signal peptide" evidence="3">
    <location>
        <begin position="1"/>
        <end position="24"/>
    </location>
</feature>
<feature type="domain" description="Imelysin-like" evidence="4">
    <location>
        <begin position="52"/>
        <end position="309"/>
    </location>
</feature>
<comment type="subcellular location">
    <subcellularLocation>
        <location evidence="1">Cell envelope</location>
    </subcellularLocation>
</comment>
<evidence type="ECO:0000259" key="4">
    <source>
        <dbReference type="Pfam" id="PF09375"/>
    </source>
</evidence>
<keyword evidence="2 3" id="KW-0732">Signal</keyword>
<dbReference type="InterPro" id="IPR034984">
    <property type="entry name" value="Imelysin-like_IPPA"/>
</dbReference>
<dbReference type="InterPro" id="IPR018976">
    <property type="entry name" value="Imelysin-like"/>
</dbReference>
<keyword evidence="5" id="KW-0449">Lipoprotein</keyword>
<protein>
    <submittedName>
        <fullName evidence="5">Lipoprotein</fullName>
    </submittedName>
</protein>
<dbReference type="Gene3D" id="1.20.1420.20">
    <property type="entry name" value="M75 peptidase, HXXE motif"/>
    <property type="match status" value="1"/>
</dbReference>
<dbReference type="EMBL" id="JAVDXT010000001">
    <property type="protein sequence ID" value="MDR7375518.1"/>
    <property type="molecule type" value="Genomic_DNA"/>
</dbReference>
<dbReference type="Proteomes" id="UP001180487">
    <property type="component" value="Unassembled WGS sequence"/>
</dbReference>
<dbReference type="Pfam" id="PF09375">
    <property type="entry name" value="Peptidase_M75"/>
    <property type="match status" value="1"/>
</dbReference>
<evidence type="ECO:0000313" key="5">
    <source>
        <dbReference type="EMBL" id="MDR7375518.1"/>
    </source>
</evidence>